<dbReference type="PANTHER" id="PTHR47999">
    <property type="entry name" value="TRANSCRIPTION FACTOR MYB8-RELATED-RELATED"/>
    <property type="match status" value="1"/>
</dbReference>
<evidence type="ECO:0000313" key="12">
    <source>
        <dbReference type="Proteomes" id="UP000283530"/>
    </source>
</evidence>
<dbReference type="OrthoDB" id="2143914at2759"/>
<dbReference type="SUPFAM" id="SSF46689">
    <property type="entry name" value="Homeodomain-like"/>
    <property type="match status" value="1"/>
</dbReference>
<keyword evidence="6" id="KW-0804">Transcription</keyword>
<dbReference type="Gene3D" id="1.10.10.60">
    <property type="entry name" value="Homeodomain-like"/>
    <property type="match status" value="2"/>
</dbReference>
<dbReference type="FunFam" id="1.10.10.60:FF:000302">
    <property type="entry name" value="Transcription factor TT2"/>
    <property type="match status" value="1"/>
</dbReference>
<dbReference type="GO" id="GO:0003677">
    <property type="term" value="F:DNA binding"/>
    <property type="evidence" value="ECO:0007669"/>
    <property type="project" value="UniProtKB-KW"/>
</dbReference>
<dbReference type="InterPro" id="IPR017930">
    <property type="entry name" value="Myb_dom"/>
</dbReference>
<name>A0A3S3MEZ0_9MAGN</name>
<feature type="region of interest" description="Disordered" evidence="8">
    <location>
        <begin position="119"/>
        <end position="145"/>
    </location>
</feature>
<dbReference type="CDD" id="cd00167">
    <property type="entry name" value="SANT"/>
    <property type="match status" value="2"/>
</dbReference>
<evidence type="ECO:0000256" key="1">
    <source>
        <dbReference type="ARBA" id="ARBA00004123"/>
    </source>
</evidence>
<organism evidence="11 12">
    <name type="scientific">Cinnamomum micranthum f. kanehirae</name>
    <dbReference type="NCBI Taxonomy" id="337451"/>
    <lineage>
        <taxon>Eukaryota</taxon>
        <taxon>Viridiplantae</taxon>
        <taxon>Streptophyta</taxon>
        <taxon>Embryophyta</taxon>
        <taxon>Tracheophyta</taxon>
        <taxon>Spermatophyta</taxon>
        <taxon>Magnoliopsida</taxon>
        <taxon>Magnoliidae</taxon>
        <taxon>Laurales</taxon>
        <taxon>Lauraceae</taxon>
        <taxon>Cinnamomum</taxon>
    </lineage>
</organism>
<dbReference type="Proteomes" id="UP000283530">
    <property type="component" value="Unassembled WGS sequence"/>
</dbReference>
<gene>
    <name evidence="11" type="ORF">CKAN_00354600</name>
</gene>
<reference evidence="11 12" key="1">
    <citation type="journal article" date="2019" name="Nat. Plants">
        <title>Stout camphor tree genome fills gaps in understanding of flowering plant genome evolution.</title>
        <authorList>
            <person name="Chaw S.M."/>
            <person name="Liu Y.C."/>
            <person name="Wu Y.W."/>
            <person name="Wang H.Y."/>
            <person name="Lin C.I."/>
            <person name="Wu C.S."/>
            <person name="Ke H.M."/>
            <person name="Chang L.Y."/>
            <person name="Hsu C.Y."/>
            <person name="Yang H.T."/>
            <person name="Sudianto E."/>
            <person name="Hsu M.H."/>
            <person name="Wu K.P."/>
            <person name="Wang L.N."/>
            <person name="Leebens-Mack J.H."/>
            <person name="Tsai I.J."/>
        </authorList>
    </citation>
    <scope>NUCLEOTIDE SEQUENCE [LARGE SCALE GENOMIC DNA]</scope>
    <source>
        <strain evidence="12">cv. Chaw 1501</strain>
        <tissue evidence="11">Young leaves</tissue>
    </source>
</reference>
<evidence type="ECO:0000256" key="3">
    <source>
        <dbReference type="ARBA" id="ARBA00023015"/>
    </source>
</evidence>
<feature type="compositionally biased region" description="Basic and acidic residues" evidence="8">
    <location>
        <begin position="127"/>
        <end position="145"/>
    </location>
</feature>
<dbReference type="PROSITE" id="PS51294">
    <property type="entry name" value="HTH_MYB"/>
    <property type="match status" value="2"/>
</dbReference>
<evidence type="ECO:0000256" key="8">
    <source>
        <dbReference type="SAM" id="MobiDB-lite"/>
    </source>
</evidence>
<dbReference type="SMART" id="SM00717">
    <property type="entry name" value="SANT"/>
    <property type="match status" value="2"/>
</dbReference>
<keyword evidence="3" id="KW-0805">Transcription regulation</keyword>
<dbReference type="FunFam" id="1.10.10.60:FF:000015">
    <property type="entry name" value="Transcription factor RAX3"/>
    <property type="match status" value="1"/>
</dbReference>
<keyword evidence="5" id="KW-0010">Activator</keyword>
<feature type="domain" description="HTH myb-type" evidence="10">
    <location>
        <begin position="63"/>
        <end position="117"/>
    </location>
</feature>
<feature type="domain" description="HTH myb-type" evidence="10">
    <location>
        <begin position="13"/>
        <end position="62"/>
    </location>
</feature>
<dbReference type="GO" id="GO:0005634">
    <property type="term" value="C:nucleus"/>
    <property type="evidence" value="ECO:0007669"/>
    <property type="project" value="UniProtKB-SubCell"/>
</dbReference>
<evidence type="ECO:0000259" key="9">
    <source>
        <dbReference type="PROSITE" id="PS50090"/>
    </source>
</evidence>
<feature type="domain" description="Myb-like" evidence="9">
    <location>
        <begin position="10"/>
        <end position="62"/>
    </location>
</feature>
<dbReference type="EMBL" id="QPKB01000001">
    <property type="protein sequence ID" value="RWR75175.1"/>
    <property type="molecule type" value="Genomic_DNA"/>
</dbReference>
<protein>
    <submittedName>
        <fullName evidence="11">Transcription repressor MYB6-like protein</fullName>
    </submittedName>
</protein>
<evidence type="ECO:0000259" key="10">
    <source>
        <dbReference type="PROSITE" id="PS51294"/>
    </source>
</evidence>
<accession>A0A3S3MEZ0</accession>
<feature type="domain" description="Myb-like" evidence="9">
    <location>
        <begin position="63"/>
        <end position="113"/>
    </location>
</feature>
<dbReference type="InterPro" id="IPR009057">
    <property type="entry name" value="Homeodomain-like_sf"/>
</dbReference>
<proteinExistence type="predicted"/>
<dbReference type="PANTHER" id="PTHR47999:SF86">
    <property type="entry name" value="MYB-RELATED PROTEIN MYB4-LIKE"/>
    <property type="match status" value="1"/>
</dbReference>
<evidence type="ECO:0000256" key="7">
    <source>
        <dbReference type="ARBA" id="ARBA00023242"/>
    </source>
</evidence>
<evidence type="ECO:0000256" key="6">
    <source>
        <dbReference type="ARBA" id="ARBA00023163"/>
    </source>
</evidence>
<comment type="subcellular location">
    <subcellularLocation>
        <location evidence="1">Nucleus</location>
    </subcellularLocation>
</comment>
<evidence type="ECO:0000313" key="11">
    <source>
        <dbReference type="EMBL" id="RWR75175.1"/>
    </source>
</evidence>
<evidence type="ECO:0000256" key="4">
    <source>
        <dbReference type="ARBA" id="ARBA00023125"/>
    </source>
</evidence>
<evidence type="ECO:0000256" key="5">
    <source>
        <dbReference type="ARBA" id="ARBA00023159"/>
    </source>
</evidence>
<dbReference type="Pfam" id="PF00249">
    <property type="entry name" value="Myb_DNA-binding"/>
    <property type="match status" value="2"/>
</dbReference>
<dbReference type="PROSITE" id="PS50090">
    <property type="entry name" value="MYB_LIKE"/>
    <property type="match status" value="2"/>
</dbReference>
<comment type="caution">
    <text evidence="11">The sequence shown here is derived from an EMBL/GenBank/DDBJ whole genome shotgun (WGS) entry which is preliminary data.</text>
</comment>
<keyword evidence="12" id="KW-1185">Reference proteome</keyword>
<evidence type="ECO:0000256" key="2">
    <source>
        <dbReference type="ARBA" id="ARBA00022737"/>
    </source>
</evidence>
<keyword evidence="4" id="KW-0238">DNA-binding</keyword>
<keyword evidence="7" id="KW-0539">Nucleus</keyword>
<dbReference type="InterPro" id="IPR015495">
    <property type="entry name" value="Myb_TF_plants"/>
</dbReference>
<keyword evidence="2" id="KW-0677">Repeat</keyword>
<dbReference type="InterPro" id="IPR001005">
    <property type="entry name" value="SANT/Myb"/>
</dbReference>
<dbReference type="AlphaFoldDB" id="A0A3S3MEZ0"/>
<sequence>MGRSPCCSKEGVIKRGAWSAEEDEILSNYIKTNGEGKWKDLPRRAGLRRCGKSCRLRWLNYLRPDIKRGNISPEEEDLIIRLHKLLGNRWSLIAGRLPGRTDNEIKNYWNTCLGKRMKAQTSSKTGRKGEIYGSEEKKHSTETLHESHNVIRTNATRCTKVLLPPQQGEPIKEKDTDMGLLEIPSVLASQDGHYLGFLMDFDFGDLLVSDVLDSSYMQLLGDEVHEESHANGGDCDGNSFSSSFDHHLALNEAVLGDWSESNLIQNGVAPELERLGLP</sequence>